<dbReference type="Proteomes" id="UP000008138">
    <property type="component" value="Chromosome"/>
</dbReference>
<dbReference type="EMBL" id="CP002590">
    <property type="protein sequence ID" value="AEA12915.1"/>
    <property type="molecule type" value="Genomic_DNA"/>
</dbReference>
<proteinExistence type="predicted"/>
<dbReference type="STRING" id="999630.TUZN_1442"/>
<keyword evidence="1" id="KW-0812">Transmembrane</keyword>
<organism evidence="2 3">
    <name type="scientific">Thermoproteus uzoniensis (strain 768-20)</name>
    <dbReference type="NCBI Taxonomy" id="999630"/>
    <lineage>
        <taxon>Archaea</taxon>
        <taxon>Thermoproteota</taxon>
        <taxon>Thermoprotei</taxon>
        <taxon>Thermoproteales</taxon>
        <taxon>Thermoproteaceae</taxon>
        <taxon>Thermoproteus</taxon>
    </lineage>
</organism>
<dbReference type="GeneID" id="10360968"/>
<dbReference type="eggNOG" id="arCOG05479">
    <property type="taxonomic scope" value="Archaea"/>
</dbReference>
<protein>
    <submittedName>
        <fullName evidence="2">Uncharacterized protein</fullName>
    </submittedName>
</protein>
<keyword evidence="3" id="KW-1185">Reference proteome</keyword>
<reference key="2">
    <citation type="submission" date="2011-03" db="EMBL/GenBank/DDBJ databases">
        <title>Complete genome sequence of the thermoacidophilic crenarchaeon Thermoproteus uzoniensis 768-20.</title>
        <authorList>
            <person name="Mardanov A.V."/>
            <person name="Gumerov V.M."/>
            <person name="Beletsky A.V."/>
            <person name="Prokofeva M.I."/>
            <person name="Bonch-Osmolovskaya E.A."/>
            <person name="Ravin N.V."/>
            <person name="Skryabin K.G."/>
        </authorList>
    </citation>
    <scope>NUCLEOTIDE SEQUENCE</scope>
    <source>
        <strain>768-20</strain>
    </source>
</reference>
<dbReference type="AlphaFoldDB" id="F2L1Q9"/>
<gene>
    <name evidence="2" type="ordered locus">TUZN_1442</name>
</gene>
<dbReference type="RefSeq" id="WP_013680250.1">
    <property type="nucleotide sequence ID" value="NC_015315.1"/>
</dbReference>
<dbReference type="HOGENOM" id="CLU_1140626_0_0_2"/>
<evidence type="ECO:0000313" key="2">
    <source>
        <dbReference type="EMBL" id="AEA12915.1"/>
    </source>
</evidence>
<reference evidence="2 3" key="1">
    <citation type="journal article" date="2011" name="J. Bacteriol.">
        <title>Complete genome sequence of the thermoacidophilic crenarchaeon Thermoproteus uzoniensis 768-20.</title>
        <authorList>
            <person name="Mardanov A.V."/>
            <person name="Gumerov V.M."/>
            <person name="Beletsky A.V."/>
            <person name="Prokofeva M.I."/>
            <person name="Bonch-Osmolovskaya E.A."/>
            <person name="Ravin N.V."/>
            <person name="Skryabin K.G."/>
        </authorList>
    </citation>
    <scope>NUCLEOTIDE SEQUENCE [LARGE SCALE GENOMIC DNA]</scope>
    <source>
        <strain evidence="2 3">768-20</strain>
    </source>
</reference>
<dbReference type="KEGG" id="tuz:TUZN_1442"/>
<feature type="transmembrane region" description="Helical" evidence="1">
    <location>
        <begin position="12"/>
        <end position="35"/>
    </location>
</feature>
<evidence type="ECO:0000256" key="1">
    <source>
        <dbReference type="SAM" id="Phobius"/>
    </source>
</evidence>
<keyword evidence="1" id="KW-0472">Membrane</keyword>
<keyword evidence="1" id="KW-1133">Transmembrane helix</keyword>
<dbReference type="OrthoDB" id="28219at2157"/>
<evidence type="ECO:0000313" key="3">
    <source>
        <dbReference type="Proteomes" id="UP000008138"/>
    </source>
</evidence>
<name>F2L1Q9_THEU7</name>
<accession>F2L1Q9</accession>
<sequence length="242" mass="26535">MAIKTLYGVYSVAATAIFAIVLAAFVAIYSVYYLYDKALRAYLPVKIALDAWQELTSQLPNATICLVESDAVKAVSASDPAIYLSASATFNATLRELSRYPPLRSLRGGAHFAGEAFDYVVHYLNRTVEGRIDWVKPITLLRVAEAVSTASIQGGLDDVGQELAAYVPPGFSLEGYLEGVLHQQGDRFVGTLSGSLTLTERQRMRCLGYYLNKTFVPHIYASLSIDDNSTAIYIYIPVDIVK</sequence>